<comment type="caution">
    <text evidence="1">The sequence shown here is derived from an EMBL/GenBank/DDBJ whole genome shotgun (WGS) entry which is preliminary data.</text>
</comment>
<proteinExistence type="predicted"/>
<dbReference type="InterPro" id="IPR011333">
    <property type="entry name" value="SKP1/BTB/POZ_sf"/>
</dbReference>
<protein>
    <recommendedName>
        <fullName evidence="3">BTB domain-containing protein</fullName>
    </recommendedName>
</protein>
<dbReference type="EMBL" id="JAAGWQ010000058">
    <property type="protein sequence ID" value="KAF5672770.1"/>
    <property type="molecule type" value="Genomic_DNA"/>
</dbReference>
<keyword evidence="2" id="KW-1185">Reference proteome</keyword>
<dbReference type="AlphaFoldDB" id="A0A8H5WVQ8"/>
<name>A0A8H5WVQ8_FUSHE</name>
<dbReference type="OrthoDB" id="5326346at2759"/>
<dbReference type="Gene3D" id="3.30.710.10">
    <property type="entry name" value="Potassium Channel Kv1.1, Chain A"/>
    <property type="match status" value="1"/>
</dbReference>
<sequence length="382" mass="43270">MRVIQHDIVPDGDMEIILKGHSTQDLVPSVDIRYTVCYHEEILDTYEYHQVVSRLDPIKESDDDPTEVRFRVSSRHLTLVSPVFKKMIEGSWKESFPCESRSDSSLPDAAGTLSPSSVITASDPSVREITTTGWDAHALSVVLNIIHGRQKDVPRDLDLEFFASVAAIVNYYNCAEAVHLAAELWLKVIYEAPDRYGYAPIMWLFIFRVFECPNQFSEMARFVLEHGEGSELVAVNDLPVGELLGRLDDKRQVIIKNILFSVVHLAEELKEGKGGCSHRCQVVMFGQLACELHRMGKLNPPLDVDSEISTGFTGYSIRHIITMLENIWEIEFCDRDNWSGHIIHKCSVATRLRPIIEEALKCINELSIANFQIEASHDSQTR</sequence>
<evidence type="ECO:0000313" key="1">
    <source>
        <dbReference type="EMBL" id="KAF5672770.1"/>
    </source>
</evidence>
<gene>
    <name evidence="1" type="ORF">FHETE_3604</name>
</gene>
<evidence type="ECO:0000313" key="2">
    <source>
        <dbReference type="Proteomes" id="UP000567885"/>
    </source>
</evidence>
<evidence type="ECO:0008006" key="3">
    <source>
        <dbReference type="Google" id="ProtNLM"/>
    </source>
</evidence>
<dbReference type="Proteomes" id="UP000567885">
    <property type="component" value="Unassembled WGS sequence"/>
</dbReference>
<reference evidence="1 2" key="1">
    <citation type="submission" date="2020-05" db="EMBL/GenBank/DDBJ databases">
        <title>Identification and distribution of gene clusters putatively required for synthesis of sphingolipid metabolism inhibitors in phylogenetically diverse species of the filamentous fungus Fusarium.</title>
        <authorList>
            <person name="Kim H.-S."/>
            <person name="Busman M."/>
            <person name="Brown D.W."/>
            <person name="Divon H."/>
            <person name="Uhlig S."/>
            <person name="Proctor R.H."/>
        </authorList>
    </citation>
    <scope>NUCLEOTIDE SEQUENCE [LARGE SCALE GENOMIC DNA]</scope>
    <source>
        <strain evidence="1 2">NRRL 20693</strain>
    </source>
</reference>
<organism evidence="1 2">
    <name type="scientific">Fusarium heterosporum</name>
    <dbReference type="NCBI Taxonomy" id="42747"/>
    <lineage>
        <taxon>Eukaryota</taxon>
        <taxon>Fungi</taxon>
        <taxon>Dikarya</taxon>
        <taxon>Ascomycota</taxon>
        <taxon>Pezizomycotina</taxon>
        <taxon>Sordariomycetes</taxon>
        <taxon>Hypocreomycetidae</taxon>
        <taxon>Hypocreales</taxon>
        <taxon>Nectriaceae</taxon>
        <taxon>Fusarium</taxon>
        <taxon>Fusarium heterosporum species complex</taxon>
    </lineage>
</organism>
<accession>A0A8H5WVQ8</accession>